<evidence type="ECO:0000256" key="4">
    <source>
        <dbReference type="ARBA" id="ARBA00023033"/>
    </source>
</evidence>
<evidence type="ECO:0000256" key="1">
    <source>
        <dbReference type="ARBA" id="ARBA00022630"/>
    </source>
</evidence>
<dbReference type="OrthoDB" id="655030at2759"/>
<dbReference type="HOGENOM" id="CLU_1409713_0_0_1"/>
<evidence type="ECO:0000313" key="7">
    <source>
        <dbReference type="Proteomes" id="UP000014074"/>
    </source>
</evidence>
<reference evidence="7" key="1">
    <citation type="journal article" date="2013" name="Genome Announc.">
        <title>Draft genome sequence of the ascomycete Phaeoacremonium aleophilum strain UCR-PA7, a causal agent of the esca disease complex in grapevines.</title>
        <authorList>
            <person name="Blanco-Ulate B."/>
            <person name="Rolshausen P."/>
            <person name="Cantu D."/>
        </authorList>
    </citation>
    <scope>NUCLEOTIDE SEQUENCE [LARGE SCALE GENOMIC DNA]</scope>
    <source>
        <strain evidence="7">UCR-PA7</strain>
    </source>
</reference>
<feature type="domain" description="FAD-binding" evidence="5">
    <location>
        <begin position="88"/>
        <end position="129"/>
    </location>
</feature>
<keyword evidence="1" id="KW-0285">Flavoprotein</keyword>
<protein>
    <submittedName>
        <fullName evidence="6">Putative salicylate hydroxylase protein</fullName>
    </submittedName>
</protein>
<keyword evidence="7" id="KW-1185">Reference proteome</keyword>
<name>R8BU70_PHAM7</name>
<keyword evidence="2" id="KW-0274">FAD</keyword>
<dbReference type="Gene3D" id="3.50.50.60">
    <property type="entry name" value="FAD/NAD(P)-binding domain"/>
    <property type="match status" value="1"/>
</dbReference>
<dbReference type="GeneID" id="19321760"/>
<dbReference type="PANTHER" id="PTHR46972:SF1">
    <property type="entry name" value="FAD DEPENDENT OXIDOREDUCTASE DOMAIN-CONTAINING PROTEIN"/>
    <property type="match status" value="1"/>
</dbReference>
<dbReference type="PANTHER" id="PTHR46972">
    <property type="entry name" value="MONOOXYGENASE ASQM-RELATED"/>
    <property type="match status" value="1"/>
</dbReference>
<dbReference type="RefSeq" id="XP_007912367.1">
    <property type="nucleotide sequence ID" value="XM_007914176.1"/>
</dbReference>
<dbReference type="eggNOG" id="KOG2614">
    <property type="taxonomic scope" value="Eukaryota"/>
</dbReference>
<keyword evidence="3" id="KW-0560">Oxidoreductase</keyword>
<dbReference type="KEGG" id="tmn:UCRPA7_1596"/>
<proteinExistence type="predicted"/>
<dbReference type="GO" id="GO:0071949">
    <property type="term" value="F:FAD binding"/>
    <property type="evidence" value="ECO:0007669"/>
    <property type="project" value="InterPro"/>
</dbReference>
<keyword evidence="4" id="KW-0503">Monooxygenase</keyword>
<dbReference type="AlphaFoldDB" id="R8BU70"/>
<dbReference type="SUPFAM" id="SSF51905">
    <property type="entry name" value="FAD/NAD(P)-binding domain"/>
    <property type="match status" value="1"/>
</dbReference>
<sequence>MDSARVYIWLTMPDKANATNFGLVGTPATVAKDKLLGDDVLLGTFGDKIKELVATACDEETADNPGANLDIKALHTLPHGNSWDHRAGITLVGDAAHLMLPNGEGVNIAMYDSLLLSQAIIKAYGRAGKDIESFNNILNPLLKEFEVGMMERAKEAGKDTDILIGNMFGTDDAAFDLVSFFQSVQQQQGSKEQ</sequence>
<evidence type="ECO:0000313" key="6">
    <source>
        <dbReference type="EMBL" id="EOO02906.1"/>
    </source>
</evidence>
<evidence type="ECO:0000259" key="5">
    <source>
        <dbReference type="Pfam" id="PF01494"/>
    </source>
</evidence>
<gene>
    <name evidence="6" type="ORF">UCRPA7_1596</name>
</gene>
<dbReference type="EMBL" id="KB932886">
    <property type="protein sequence ID" value="EOO02906.1"/>
    <property type="molecule type" value="Genomic_DNA"/>
</dbReference>
<dbReference type="GO" id="GO:0004497">
    <property type="term" value="F:monooxygenase activity"/>
    <property type="evidence" value="ECO:0007669"/>
    <property type="project" value="UniProtKB-KW"/>
</dbReference>
<evidence type="ECO:0000256" key="2">
    <source>
        <dbReference type="ARBA" id="ARBA00022827"/>
    </source>
</evidence>
<dbReference type="Pfam" id="PF01494">
    <property type="entry name" value="FAD_binding_3"/>
    <property type="match status" value="1"/>
</dbReference>
<dbReference type="InterPro" id="IPR036188">
    <property type="entry name" value="FAD/NAD-bd_sf"/>
</dbReference>
<dbReference type="InterPro" id="IPR002938">
    <property type="entry name" value="FAD-bd"/>
</dbReference>
<dbReference type="Proteomes" id="UP000014074">
    <property type="component" value="Unassembled WGS sequence"/>
</dbReference>
<accession>R8BU70</accession>
<organism evidence="6 7">
    <name type="scientific">Phaeoacremonium minimum (strain UCR-PA7)</name>
    <name type="common">Esca disease fungus</name>
    <name type="synonym">Togninia minima</name>
    <dbReference type="NCBI Taxonomy" id="1286976"/>
    <lineage>
        <taxon>Eukaryota</taxon>
        <taxon>Fungi</taxon>
        <taxon>Dikarya</taxon>
        <taxon>Ascomycota</taxon>
        <taxon>Pezizomycotina</taxon>
        <taxon>Sordariomycetes</taxon>
        <taxon>Sordariomycetidae</taxon>
        <taxon>Togniniales</taxon>
        <taxon>Togniniaceae</taxon>
        <taxon>Phaeoacremonium</taxon>
    </lineage>
</organism>
<evidence type="ECO:0000256" key="3">
    <source>
        <dbReference type="ARBA" id="ARBA00023002"/>
    </source>
</evidence>